<dbReference type="Proteomes" id="UP000262142">
    <property type="component" value="Unassembled WGS sequence"/>
</dbReference>
<dbReference type="EMBL" id="UNSC01000004">
    <property type="protein sequence ID" value="SZD72978.1"/>
    <property type="molecule type" value="Genomic_DNA"/>
</dbReference>
<protein>
    <recommendedName>
        <fullName evidence="1">UPF0246 protein SAMEA104719789_01094</fullName>
    </recommendedName>
</protein>
<reference evidence="2 3" key="1">
    <citation type="submission" date="2018-09" db="EMBL/GenBank/DDBJ databases">
        <authorList>
            <consortium name="Pathogen Informatics"/>
        </authorList>
    </citation>
    <scope>NUCLEOTIDE SEQUENCE [LARGE SCALE GENOMIC DNA]</scope>
    <source>
        <strain evidence="2 3">OH-22767</strain>
    </source>
</reference>
<gene>
    <name evidence="2" type="primary">yaaA</name>
    <name evidence="2" type="ORF">SAMEA104719789_01094</name>
</gene>
<dbReference type="RefSeq" id="WP_119059402.1">
    <property type="nucleotide sequence ID" value="NZ_UNSC01000004.1"/>
</dbReference>
<proteinExistence type="inferred from homology"/>
<dbReference type="GO" id="GO:0005829">
    <property type="term" value="C:cytosol"/>
    <property type="evidence" value="ECO:0007669"/>
    <property type="project" value="TreeGrafter"/>
</dbReference>
<dbReference type="HAMAP" id="MF_00652">
    <property type="entry name" value="UPF0246"/>
    <property type="match status" value="1"/>
</dbReference>
<evidence type="ECO:0000313" key="2">
    <source>
        <dbReference type="EMBL" id="SZD72978.1"/>
    </source>
</evidence>
<evidence type="ECO:0000313" key="3">
    <source>
        <dbReference type="Proteomes" id="UP000262142"/>
    </source>
</evidence>
<name>A0A383U0I0_9FLAO</name>
<dbReference type="AlphaFoldDB" id="A0A383U0I0"/>
<dbReference type="Pfam" id="PF03883">
    <property type="entry name" value="H2O2_YaaD"/>
    <property type="match status" value="1"/>
</dbReference>
<organism evidence="2 3">
    <name type="scientific">Candidatus Ornithobacterium hominis</name>
    <dbReference type="NCBI Taxonomy" id="2497989"/>
    <lineage>
        <taxon>Bacteria</taxon>
        <taxon>Pseudomonadati</taxon>
        <taxon>Bacteroidota</taxon>
        <taxon>Flavobacteriia</taxon>
        <taxon>Flavobacteriales</taxon>
        <taxon>Weeksellaceae</taxon>
        <taxon>Ornithobacterium</taxon>
    </lineage>
</organism>
<comment type="similarity">
    <text evidence="1">Belongs to the UPF0246 family.</text>
</comment>
<accession>A0A383U0I0</accession>
<keyword evidence="3" id="KW-1185">Reference proteome</keyword>
<dbReference type="InterPro" id="IPR005583">
    <property type="entry name" value="YaaA"/>
</dbReference>
<dbReference type="PANTHER" id="PTHR30283">
    <property type="entry name" value="PEROXIDE STRESS RESPONSE PROTEIN YAAA"/>
    <property type="match status" value="1"/>
</dbReference>
<dbReference type="GO" id="GO:0033194">
    <property type="term" value="P:response to hydroperoxide"/>
    <property type="evidence" value="ECO:0007669"/>
    <property type="project" value="TreeGrafter"/>
</dbReference>
<dbReference type="PANTHER" id="PTHR30283:SF4">
    <property type="entry name" value="PEROXIDE STRESS RESISTANCE PROTEIN YAAA"/>
    <property type="match status" value="1"/>
</dbReference>
<evidence type="ECO:0000256" key="1">
    <source>
        <dbReference type="HAMAP-Rule" id="MF_00652"/>
    </source>
</evidence>
<sequence>MKLFLSPAKRLQTDFSNEWGSLQTPKFIDEAKKIMQELREKSPQKLENLMGISSDIAEINYERNQMWSSNPQEKLAAAQMFDGEVYRGLTDEKLSDAAKEYLKKNLYILSGLYGILSPHSTVMPYRLEMGTKLWDDKRLDQFWQEKLTDFVNQNTQKDEILLDLSSMEYMKSLNQKKLKGRVYDLKFMDFKNGKYKQITVYFKKARGAMARYCAENNIQNLDGIKAFNGMDYLFNDELSTEKTLIFTRR</sequence>
<dbReference type="OrthoDB" id="9777133at2"/>